<comment type="caution">
    <text evidence="2">The sequence shown here is derived from an EMBL/GenBank/DDBJ whole genome shotgun (WGS) entry which is preliminary data.</text>
</comment>
<dbReference type="AlphaFoldDB" id="A0A371ARS4"/>
<reference evidence="2 3" key="1">
    <citation type="submission" date="2018-07" db="EMBL/GenBank/DDBJ databases">
        <title>Anaerosacharophilus polymeroproducens gen. nov. sp. nov., an anaerobic bacterium isolated from salt field.</title>
        <authorList>
            <person name="Kim W."/>
            <person name="Yang S.-H."/>
            <person name="Oh J."/>
            <person name="Lee J.-H."/>
            <person name="Kwon K.K."/>
        </authorList>
    </citation>
    <scope>NUCLEOTIDE SEQUENCE [LARGE SCALE GENOMIC DNA]</scope>
    <source>
        <strain evidence="2 3">MCWD5</strain>
    </source>
</reference>
<dbReference type="SUPFAM" id="SSF53850">
    <property type="entry name" value="Periplasmic binding protein-like II"/>
    <property type="match status" value="1"/>
</dbReference>
<proteinExistence type="predicted"/>
<organism evidence="2 3">
    <name type="scientific">Anaerosacchariphilus polymeriproducens</name>
    <dbReference type="NCBI Taxonomy" id="1812858"/>
    <lineage>
        <taxon>Bacteria</taxon>
        <taxon>Bacillati</taxon>
        <taxon>Bacillota</taxon>
        <taxon>Clostridia</taxon>
        <taxon>Lachnospirales</taxon>
        <taxon>Lachnospiraceae</taxon>
        <taxon>Anaerosacchariphilus</taxon>
    </lineage>
</organism>
<dbReference type="OrthoDB" id="2081033at2"/>
<dbReference type="EMBL" id="QRCT01000050">
    <property type="protein sequence ID" value="RDU22273.1"/>
    <property type="molecule type" value="Genomic_DNA"/>
</dbReference>
<dbReference type="InterPro" id="IPR006059">
    <property type="entry name" value="SBP"/>
</dbReference>
<sequence length="739" mass="83059">MRKKFSIFILLIVILSMILSACSNSTQQSGDKKGKQKSKGRYIEHDIEMPKLEKDETVVKIVENKEHQLELYTYIAKETTKYNCYLLKEDDSWEKTSLDWLNNSKTSEMIMVDICLGQDGSYYACLQNISGEQKANIIKKTNEGTGQFLDMACLNESTNVGEYNTYKIPSKINVLKNGNFIFNMKESAQDSSLVIFNQKGEKIDEVVTINPNSFSVSGNCVYLINQDKKVVSYNTETKNNDQILDFDGVIDSLQLFTKDNGNVIGVGPDGIHCYSKDLSLWEKVVEGSSNSLGMPSMDVKGTVVKDGEQDVYYVAFSEVALLGIQDGIQKIKKYVYDKDASSIPEKEITVFSMEENKTIRQAIAIYQTKNTDVKINYVVANSKEGGVDSDYIRTLNTELFTGNGADILILDGLPIDSYIEKGVLTDLSDIINPLIDSGKLLSNLNDSFTKDGKKYQFPARISIPVVAGNDEIVNTNVNLQKIVDYINKNNNAPIMKKISSEALLKGYMPLNIDTILKDGSLDEKALKNFLENLKTLNDNISKDNLCPVDEDDTDLYAVENSRRFASMGNPYTMLYTKVNSVEGMMSLNGLKQKQNMTYSSLNESFIPSAMVGMNNSSKEAETAKDFIKFLFSDEIQKLNMNDGFPVLESSLKQWFQEESKMMSFGTWDDDDNLINGEMPNEEEKVKFLTLIKKCKKSVVKNEALYKLIIDSARSYLDGEKNIDQTVADISQKVTVYLTE</sequence>
<dbReference type="PROSITE" id="PS51257">
    <property type="entry name" value="PROKAR_LIPOPROTEIN"/>
    <property type="match status" value="1"/>
</dbReference>
<keyword evidence="3" id="KW-1185">Reference proteome</keyword>
<feature type="chain" id="PRO_5039560338" evidence="1">
    <location>
        <begin position="22"/>
        <end position="739"/>
    </location>
</feature>
<evidence type="ECO:0000313" key="3">
    <source>
        <dbReference type="Proteomes" id="UP000255036"/>
    </source>
</evidence>
<dbReference type="Gene3D" id="3.40.190.10">
    <property type="entry name" value="Periplasmic binding protein-like II"/>
    <property type="match status" value="1"/>
</dbReference>
<evidence type="ECO:0000313" key="2">
    <source>
        <dbReference type="EMBL" id="RDU22273.1"/>
    </source>
</evidence>
<keyword evidence="1" id="KW-0732">Signal</keyword>
<dbReference type="Pfam" id="PF13416">
    <property type="entry name" value="SBP_bac_8"/>
    <property type="match status" value="1"/>
</dbReference>
<dbReference type="Proteomes" id="UP000255036">
    <property type="component" value="Unassembled WGS sequence"/>
</dbReference>
<feature type="signal peptide" evidence="1">
    <location>
        <begin position="1"/>
        <end position="21"/>
    </location>
</feature>
<protein>
    <submittedName>
        <fullName evidence="2">Carbohydrate ABC transporter substrate-binding protein</fullName>
    </submittedName>
</protein>
<name>A0A371ARS4_9FIRM</name>
<evidence type="ECO:0000256" key="1">
    <source>
        <dbReference type="SAM" id="SignalP"/>
    </source>
</evidence>
<dbReference type="RefSeq" id="WP_115483454.1">
    <property type="nucleotide sequence ID" value="NZ_QRCT01000050.1"/>
</dbReference>
<accession>A0A371ARS4</accession>
<dbReference type="SUPFAM" id="SSF69304">
    <property type="entry name" value="Tricorn protease N-terminal domain"/>
    <property type="match status" value="1"/>
</dbReference>
<gene>
    <name evidence="2" type="ORF">DWV06_17295</name>
</gene>